<dbReference type="AlphaFoldDB" id="A0A0A9I1H6"/>
<name>A0A0A9I1H6_ARUDO</name>
<sequence>MVESQSENMSTPHYNFIISFGLNRWMLLGITSQFPRDLSSYENSLHNFVY</sequence>
<evidence type="ECO:0000313" key="1">
    <source>
        <dbReference type="EMBL" id="JAE39008.1"/>
    </source>
</evidence>
<dbReference type="EMBL" id="GBRH01158888">
    <property type="protein sequence ID" value="JAE39008.1"/>
    <property type="molecule type" value="Transcribed_RNA"/>
</dbReference>
<reference evidence="1" key="2">
    <citation type="journal article" date="2015" name="Data Brief">
        <title>Shoot transcriptome of the giant reed, Arundo donax.</title>
        <authorList>
            <person name="Barrero R.A."/>
            <person name="Guerrero F.D."/>
            <person name="Moolhuijzen P."/>
            <person name="Goolsby J.A."/>
            <person name="Tidwell J."/>
            <person name="Bellgard S.E."/>
            <person name="Bellgard M.I."/>
        </authorList>
    </citation>
    <scope>NUCLEOTIDE SEQUENCE</scope>
    <source>
        <tissue evidence="1">Shoot tissue taken approximately 20 cm above the soil surface</tissue>
    </source>
</reference>
<accession>A0A0A9I1H6</accession>
<organism evidence="1">
    <name type="scientific">Arundo donax</name>
    <name type="common">Giant reed</name>
    <name type="synonym">Donax arundinaceus</name>
    <dbReference type="NCBI Taxonomy" id="35708"/>
    <lineage>
        <taxon>Eukaryota</taxon>
        <taxon>Viridiplantae</taxon>
        <taxon>Streptophyta</taxon>
        <taxon>Embryophyta</taxon>
        <taxon>Tracheophyta</taxon>
        <taxon>Spermatophyta</taxon>
        <taxon>Magnoliopsida</taxon>
        <taxon>Liliopsida</taxon>
        <taxon>Poales</taxon>
        <taxon>Poaceae</taxon>
        <taxon>PACMAD clade</taxon>
        <taxon>Arundinoideae</taxon>
        <taxon>Arundineae</taxon>
        <taxon>Arundo</taxon>
    </lineage>
</organism>
<proteinExistence type="predicted"/>
<protein>
    <submittedName>
        <fullName evidence="1">Uncharacterized protein</fullName>
    </submittedName>
</protein>
<reference evidence="1" key="1">
    <citation type="submission" date="2014-09" db="EMBL/GenBank/DDBJ databases">
        <authorList>
            <person name="Magalhaes I.L.F."/>
            <person name="Oliveira U."/>
            <person name="Santos F.R."/>
            <person name="Vidigal T.H.D.A."/>
            <person name="Brescovit A.D."/>
            <person name="Santos A.J."/>
        </authorList>
    </citation>
    <scope>NUCLEOTIDE SEQUENCE</scope>
    <source>
        <tissue evidence="1">Shoot tissue taken approximately 20 cm above the soil surface</tissue>
    </source>
</reference>